<dbReference type="Proteomes" id="UP001204833">
    <property type="component" value="Unassembled WGS sequence"/>
</dbReference>
<dbReference type="CDD" id="cd14688">
    <property type="entry name" value="bZIP_YAP"/>
    <property type="match status" value="1"/>
</dbReference>
<feature type="domain" description="BZIP" evidence="5">
    <location>
        <begin position="95"/>
        <end position="110"/>
    </location>
</feature>
<evidence type="ECO:0000256" key="3">
    <source>
        <dbReference type="SAM" id="Coils"/>
    </source>
</evidence>
<dbReference type="GO" id="GO:0000976">
    <property type="term" value="F:transcription cis-regulatory region binding"/>
    <property type="evidence" value="ECO:0007669"/>
    <property type="project" value="InterPro"/>
</dbReference>
<dbReference type="InterPro" id="IPR050936">
    <property type="entry name" value="AP-1-like"/>
</dbReference>
<feature type="coiled-coil region" evidence="3">
    <location>
        <begin position="115"/>
        <end position="152"/>
    </location>
</feature>
<gene>
    <name evidence="6" type="ORF">KGF57_003358</name>
</gene>
<keyword evidence="2" id="KW-0539">Nucleus</keyword>
<dbReference type="InterPro" id="IPR004827">
    <property type="entry name" value="bZIP"/>
</dbReference>
<keyword evidence="3" id="KW-0175">Coiled coil</keyword>
<feature type="region of interest" description="Disordered" evidence="4">
    <location>
        <begin position="25"/>
        <end position="111"/>
    </location>
</feature>
<dbReference type="InterPro" id="IPR046347">
    <property type="entry name" value="bZIP_sf"/>
</dbReference>
<name>A0AAD5BE70_9ASCO</name>
<evidence type="ECO:0000256" key="4">
    <source>
        <dbReference type="SAM" id="MobiDB-lite"/>
    </source>
</evidence>
<dbReference type="PANTHER" id="PTHR40621">
    <property type="entry name" value="TRANSCRIPTION FACTOR KAPC-RELATED"/>
    <property type="match status" value="1"/>
</dbReference>
<feature type="compositionally biased region" description="Polar residues" evidence="4">
    <location>
        <begin position="42"/>
        <end position="69"/>
    </location>
</feature>
<accession>A0AAD5BE70</accession>
<dbReference type="Pfam" id="PF00170">
    <property type="entry name" value="bZIP_1"/>
    <property type="match status" value="1"/>
</dbReference>
<dbReference type="AlphaFoldDB" id="A0AAD5BE70"/>
<evidence type="ECO:0000259" key="5">
    <source>
        <dbReference type="PROSITE" id="PS00036"/>
    </source>
</evidence>
<sequence length="177" mass="20223">MCSVVVLFSPIQDVGAGIAVAKNEDLHQHHHQQQQQQQQHQNTLAFRSSESISVNEKSPIIETSSSIDGATTDPELSRESNNSKYNPKQISSFTKRAEQNRNAQRAFRQRRGKYVQDLEKKVQEIDELKVKIENLNNENVQLKDYVMVLQRKVIELTQGKDLVQSHHDSLSDPFSSK</sequence>
<proteinExistence type="predicted"/>
<dbReference type="GO" id="GO:0001228">
    <property type="term" value="F:DNA-binding transcription activator activity, RNA polymerase II-specific"/>
    <property type="evidence" value="ECO:0007669"/>
    <property type="project" value="TreeGrafter"/>
</dbReference>
<dbReference type="EMBL" id="JAIHNG010000121">
    <property type="protein sequence ID" value="KAI5957663.1"/>
    <property type="molecule type" value="Genomic_DNA"/>
</dbReference>
<dbReference type="GeneID" id="76151417"/>
<dbReference type="SUPFAM" id="SSF57959">
    <property type="entry name" value="Leucine zipper domain"/>
    <property type="match status" value="1"/>
</dbReference>
<dbReference type="SMART" id="SM00338">
    <property type="entry name" value="BRLZ"/>
    <property type="match status" value="1"/>
</dbReference>
<evidence type="ECO:0000313" key="6">
    <source>
        <dbReference type="EMBL" id="KAI5957663.1"/>
    </source>
</evidence>
<dbReference type="PANTHER" id="PTHR40621:SF6">
    <property type="entry name" value="AP-1-LIKE TRANSCRIPTION FACTOR YAP1-RELATED"/>
    <property type="match status" value="1"/>
</dbReference>
<protein>
    <submittedName>
        <fullName evidence="6">KapC</fullName>
    </submittedName>
</protein>
<comment type="subcellular location">
    <subcellularLocation>
        <location evidence="1">Nucleus</location>
    </subcellularLocation>
</comment>
<dbReference type="Gene3D" id="1.20.5.170">
    <property type="match status" value="1"/>
</dbReference>
<organism evidence="6 7">
    <name type="scientific">Candida theae</name>
    <dbReference type="NCBI Taxonomy" id="1198502"/>
    <lineage>
        <taxon>Eukaryota</taxon>
        <taxon>Fungi</taxon>
        <taxon>Dikarya</taxon>
        <taxon>Ascomycota</taxon>
        <taxon>Saccharomycotina</taxon>
        <taxon>Pichiomycetes</taxon>
        <taxon>Debaryomycetaceae</taxon>
        <taxon>Candida/Lodderomyces clade</taxon>
        <taxon>Candida</taxon>
    </lineage>
</organism>
<keyword evidence="7" id="KW-1185">Reference proteome</keyword>
<comment type="caution">
    <text evidence="6">The sequence shown here is derived from an EMBL/GenBank/DDBJ whole genome shotgun (WGS) entry which is preliminary data.</text>
</comment>
<feature type="compositionally biased region" description="Polar residues" evidence="4">
    <location>
        <begin position="79"/>
        <end position="94"/>
    </location>
</feature>
<evidence type="ECO:0000256" key="1">
    <source>
        <dbReference type="ARBA" id="ARBA00004123"/>
    </source>
</evidence>
<dbReference type="RefSeq" id="XP_051608366.1">
    <property type="nucleotide sequence ID" value="XM_051752770.1"/>
</dbReference>
<dbReference type="PROSITE" id="PS00036">
    <property type="entry name" value="BZIP_BASIC"/>
    <property type="match status" value="1"/>
</dbReference>
<dbReference type="GO" id="GO:0090575">
    <property type="term" value="C:RNA polymerase II transcription regulator complex"/>
    <property type="evidence" value="ECO:0007669"/>
    <property type="project" value="TreeGrafter"/>
</dbReference>
<reference evidence="6 7" key="1">
    <citation type="journal article" date="2022" name="DNA Res.">
        <title>Genome analysis of five recently described species of the CUG-Ser clade uncovers Candida theae as a new hybrid lineage with pathogenic potential in the Candida parapsilosis species complex.</title>
        <authorList>
            <person name="Mixao V."/>
            <person name="Del Olmo V."/>
            <person name="Hegedusova E."/>
            <person name="Saus E."/>
            <person name="Pryszcz L."/>
            <person name="Cillingova A."/>
            <person name="Nosek J."/>
            <person name="Gabaldon T."/>
        </authorList>
    </citation>
    <scope>NUCLEOTIDE SEQUENCE [LARGE SCALE GENOMIC DNA]</scope>
    <source>
        <strain evidence="6 7">CBS 12239</strain>
    </source>
</reference>
<evidence type="ECO:0000313" key="7">
    <source>
        <dbReference type="Proteomes" id="UP001204833"/>
    </source>
</evidence>
<evidence type="ECO:0000256" key="2">
    <source>
        <dbReference type="ARBA" id="ARBA00023242"/>
    </source>
</evidence>